<dbReference type="EMBL" id="JADLQN010000010">
    <property type="protein sequence ID" value="MBF6358163.1"/>
    <property type="molecule type" value="Genomic_DNA"/>
</dbReference>
<evidence type="ECO:0000313" key="1">
    <source>
        <dbReference type="EMBL" id="MBF6358163.1"/>
    </source>
</evidence>
<dbReference type="RefSeq" id="WP_195005002.1">
    <property type="nucleotide sequence ID" value="NZ_JADLQN010000010.1"/>
</dbReference>
<accession>A0ABS0DI72</accession>
<proteinExistence type="predicted"/>
<sequence>MRLHRHTVDRAAQSPNSSVYHHKSRYATIFRDSGRDLSAQLETVIKKPTPEFSARFHVGGGWSETPFDGHLTILGSGFYWGLGAGWKLAERLTREKRHKYEGRDLQLSIHDGSLWLKAWVHGDSWERGEFAKWRDRSFNLNPLDRLYGRPRYWFEDIETAAIAIRMPEAVYPVVAKLQRQTFGRPKSKKRVASWTVDVDAPKGIPYRADLSGWKGDRVHGFGVTLRERREDWTVDARAAIEAYILKHRADTGFRTPEPVENQQ</sequence>
<evidence type="ECO:0000313" key="2">
    <source>
        <dbReference type="Proteomes" id="UP000707731"/>
    </source>
</evidence>
<dbReference type="Proteomes" id="UP000707731">
    <property type="component" value="Unassembled WGS sequence"/>
</dbReference>
<name>A0ABS0DI72_9NOCA</name>
<comment type="caution">
    <text evidence="1">The sequence shown here is derived from an EMBL/GenBank/DDBJ whole genome shotgun (WGS) entry which is preliminary data.</text>
</comment>
<protein>
    <submittedName>
        <fullName evidence="1">Uncharacterized protein</fullName>
    </submittedName>
</protein>
<reference evidence="1 2" key="1">
    <citation type="submission" date="2020-10" db="EMBL/GenBank/DDBJ databases">
        <title>Identification of Nocardia species via Next-generation sequencing and recognition of intraspecies genetic diversity.</title>
        <authorList>
            <person name="Li P."/>
            <person name="Li P."/>
            <person name="Lu B."/>
        </authorList>
    </citation>
    <scope>NUCLEOTIDE SEQUENCE [LARGE SCALE GENOMIC DNA]</scope>
    <source>
        <strain evidence="1 2">BJ06-0143</strain>
    </source>
</reference>
<keyword evidence="2" id="KW-1185">Reference proteome</keyword>
<organism evidence="1 2">
    <name type="scientific">Nocardia higoensis</name>
    <dbReference type="NCBI Taxonomy" id="228599"/>
    <lineage>
        <taxon>Bacteria</taxon>
        <taxon>Bacillati</taxon>
        <taxon>Actinomycetota</taxon>
        <taxon>Actinomycetes</taxon>
        <taxon>Mycobacteriales</taxon>
        <taxon>Nocardiaceae</taxon>
        <taxon>Nocardia</taxon>
    </lineage>
</organism>
<gene>
    <name evidence="1" type="ORF">IU449_27070</name>
</gene>